<keyword evidence="1" id="KW-0732">Signal</keyword>
<feature type="signal peptide" evidence="1">
    <location>
        <begin position="1"/>
        <end position="21"/>
    </location>
</feature>
<accession>A0AAJ7DVG0</accession>
<evidence type="ECO:0000313" key="2">
    <source>
        <dbReference type="Proteomes" id="UP000695007"/>
    </source>
</evidence>
<dbReference type="RefSeq" id="XP_011497851.1">
    <property type="nucleotide sequence ID" value="XM_011499549.1"/>
</dbReference>
<dbReference type="AlphaFoldDB" id="A0AAJ7DVG0"/>
<keyword evidence="2" id="KW-1185">Reference proteome</keyword>
<evidence type="ECO:0000313" key="3">
    <source>
        <dbReference type="RefSeq" id="XP_011497851.1"/>
    </source>
</evidence>
<gene>
    <name evidence="3" type="primary">LOC105362187</name>
</gene>
<sequence length="347" mass="40436">MKRIIIPGLLLKLFISFTANGYKQLDKRQDIRVESSDSMDDDNDILPLVATTEIDISDDFEQNEISEYEDPVTKTYHCTLRTTGGNETFTPNRHILKNLDDNGIVSMRSNKFDYQAKTRQVRRRMCQFGYDPFGRDAFLDPPKGSMHKRFKAALRRIIYNTPTFLPSLRVVRNDLDRKRRREPEIWWHFQLSESSLDVEFDYDNYFITVRGDFSRVNIFSKILVALKVHKRLNNFNDSVSRKVNLDLGIAEVILSSFGLQMMHDKSVALFMIEALNGIRTKTNERLDGEVQLEFEDNLKKAADRVDDLLYSYIWLLAMAEKFEFVKNKDSRSMASQDDSLSQTSSEM</sequence>
<protein>
    <submittedName>
        <fullName evidence="3">Uncharacterized protein LOC105362187</fullName>
    </submittedName>
</protein>
<name>A0AAJ7DVG0_9HYME</name>
<dbReference type="GeneID" id="105362187"/>
<evidence type="ECO:0000256" key="1">
    <source>
        <dbReference type="SAM" id="SignalP"/>
    </source>
</evidence>
<dbReference type="Proteomes" id="UP000695007">
    <property type="component" value="Unplaced"/>
</dbReference>
<dbReference type="KEGG" id="csol:105362187"/>
<proteinExistence type="predicted"/>
<feature type="chain" id="PRO_5042486403" evidence="1">
    <location>
        <begin position="22"/>
        <end position="347"/>
    </location>
</feature>
<reference evidence="3" key="1">
    <citation type="submission" date="2025-08" db="UniProtKB">
        <authorList>
            <consortium name="RefSeq"/>
        </authorList>
    </citation>
    <scope>IDENTIFICATION</scope>
</reference>
<organism evidence="2 3">
    <name type="scientific">Ceratosolen solmsi marchali</name>
    <dbReference type="NCBI Taxonomy" id="326594"/>
    <lineage>
        <taxon>Eukaryota</taxon>
        <taxon>Metazoa</taxon>
        <taxon>Ecdysozoa</taxon>
        <taxon>Arthropoda</taxon>
        <taxon>Hexapoda</taxon>
        <taxon>Insecta</taxon>
        <taxon>Pterygota</taxon>
        <taxon>Neoptera</taxon>
        <taxon>Endopterygota</taxon>
        <taxon>Hymenoptera</taxon>
        <taxon>Apocrita</taxon>
        <taxon>Proctotrupomorpha</taxon>
        <taxon>Chalcidoidea</taxon>
        <taxon>Agaonidae</taxon>
        <taxon>Agaoninae</taxon>
        <taxon>Ceratosolen</taxon>
    </lineage>
</organism>